<dbReference type="PIRSF" id="PIRSF006278">
    <property type="entry name" value="ACCD_DCysDesulf"/>
    <property type="match status" value="1"/>
</dbReference>
<dbReference type="GO" id="GO:0019148">
    <property type="term" value="F:D-cysteine desulfhydrase activity"/>
    <property type="evidence" value="ECO:0007669"/>
    <property type="project" value="TreeGrafter"/>
</dbReference>
<dbReference type="SUPFAM" id="SSF53686">
    <property type="entry name" value="Tryptophan synthase beta subunit-like PLP-dependent enzymes"/>
    <property type="match status" value="1"/>
</dbReference>
<gene>
    <name evidence="7" type="ORF">JCR33_15615</name>
</gene>
<feature type="modified residue" description="N6-(pyridoxal phosphate)lysine" evidence="5">
    <location>
        <position position="44"/>
    </location>
</feature>
<proteinExistence type="inferred from homology"/>
<accession>A0A934MMB6</accession>
<dbReference type="InterPro" id="IPR001926">
    <property type="entry name" value="TrpB-like_PALP"/>
</dbReference>
<feature type="domain" description="Tryptophan synthase beta chain-like PALP" evidence="6">
    <location>
        <begin position="5"/>
        <end position="313"/>
    </location>
</feature>
<organism evidence="7 8">
    <name type="scientific">Acuticoccus mangrovi</name>
    <dbReference type="NCBI Taxonomy" id="2796142"/>
    <lineage>
        <taxon>Bacteria</taxon>
        <taxon>Pseudomonadati</taxon>
        <taxon>Pseudomonadota</taxon>
        <taxon>Alphaproteobacteria</taxon>
        <taxon>Hyphomicrobiales</taxon>
        <taxon>Amorphaceae</taxon>
        <taxon>Acuticoccus</taxon>
    </lineage>
</organism>
<dbReference type="NCBIfam" id="TIGR01275">
    <property type="entry name" value="ACC_deam_rel"/>
    <property type="match status" value="1"/>
</dbReference>
<dbReference type="InterPro" id="IPR036052">
    <property type="entry name" value="TrpB-like_PALP_sf"/>
</dbReference>
<dbReference type="Gene3D" id="3.40.50.1100">
    <property type="match status" value="2"/>
</dbReference>
<dbReference type="InterPro" id="IPR005966">
    <property type="entry name" value="D-Cys_desShydrase"/>
</dbReference>
<protein>
    <submittedName>
        <fullName evidence="7">D-cysteine desulfhydrase family protein</fullName>
    </submittedName>
</protein>
<evidence type="ECO:0000259" key="6">
    <source>
        <dbReference type="Pfam" id="PF00291"/>
    </source>
</evidence>
<comment type="similarity">
    <text evidence="2">Belongs to the ACC deaminase/D-cysteine desulfhydrase family.</text>
</comment>
<dbReference type="PANTHER" id="PTHR43780:SF2">
    <property type="entry name" value="1-AMINOCYCLOPROPANE-1-CARBOXYLATE DEAMINASE-RELATED"/>
    <property type="match status" value="1"/>
</dbReference>
<dbReference type="AlphaFoldDB" id="A0A934MMB6"/>
<keyword evidence="8" id="KW-1185">Reference proteome</keyword>
<dbReference type="EMBL" id="JAEKJA010000013">
    <property type="protein sequence ID" value="MBJ3777134.1"/>
    <property type="molecule type" value="Genomic_DNA"/>
</dbReference>
<evidence type="ECO:0000256" key="1">
    <source>
        <dbReference type="ARBA" id="ARBA00001933"/>
    </source>
</evidence>
<dbReference type="Proteomes" id="UP000609531">
    <property type="component" value="Unassembled WGS sequence"/>
</dbReference>
<evidence type="ECO:0000256" key="2">
    <source>
        <dbReference type="ARBA" id="ARBA00008639"/>
    </source>
</evidence>
<reference evidence="7" key="1">
    <citation type="submission" date="2020-12" db="EMBL/GenBank/DDBJ databases">
        <title>Bacterial taxonomy.</title>
        <authorList>
            <person name="Pan X."/>
        </authorList>
    </citation>
    <scope>NUCLEOTIDE SEQUENCE</scope>
    <source>
        <strain evidence="7">B2012</strain>
    </source>
</reference>
<evidence type="ECO:0000313" key="8">
    <source>
        <dbReference type="Proteomes" id="UP000609531"/>
    </source>
</evidence>
<comment type="cofactor">
    <cofactor evidence="1">
        <name>pyridoxal 5'-phosphate</name>
        <dbReference type="ChEBI" id="CHEBI:597326"/>
    </cofactor>
</comment>
<name>A0A934MMB6_9HYPH</name>
<evidence type="ECO:0000256" key="5">
    <source>
        <dbReference type="PIRSR" id="PIRSR006278-2"/>
    </source>
</evidence>
<evidence type="ECO:0000313" key="7">
    <source>
        <dbReference type="EMBL" id="MBJ3777134.1"/>
    </source>
</evidence>
<evidence type="ECO:0000256" key="3">
    <source>
        <dbReference type="ARBA" id="ARBA00022898"/>
    </source>
</evidence>
<comment type="caution">
    <text evidence="7">The sequence shown here is derived from an EMBL/GenBank/DDBJ whole genome shotgun (WGS) entry which is preliminary data.</text>
</comment>
<dbReference type="PANTHER" id="PTHR43780">
    <property type="entry name" value="1-AMINOCYCLOPROPANE-1-CARBOXYLATE DEAMINASE-RELATED"/>
    <property type="match status" value="1"/>
</dbReference>
<feature type="active site" description="Nucleophile" evidence="4">
    <location>
        <position position="71"/>
    </location>
</feature>
<sequence>MSRIRLAGLPTPLEPMPRLTAATGGPELWIKRDDCTVLGGGGNKARKLEYLMADAIDQGADIVLTAGAKQSNHARQTAAAAAKLGIDCRLLLADSVDGRGEAYAQGGNIMLSRLFGAEVEFLAKGTGLADALDAHAEALRAAGRRPYVIPAGGSSVVGAAAYADAIPELFAQMSDLGVTFDRIVVATGSFGTHAGLLAGLAKMGSSIPVTGVSVGRSREVLTPLVTALAEETLERIAPGVRLAEDAVDVDDGFVGAGYGQPTPEMLEAVRLVAQTEGILLDPVYSGKAMAALLARIADGTFAALSRILFWHTGGSQGLFAYDEIFSFANLERTAADPQPA</sequence>
<dbReference type="Pfam" id="PF00291">
    <property type="entry name" value="PALP"/>
    <property type="match status" value="1"/>
</dbReference>
<keyword evidence="3 5" id="KW-0663">Pyridoxal phosphate</keyword>
<evidence type="ECO:0000256" key="4">
    <source>
        <dbReference type="PIRSR" id="PIRSR006278-1"/>
    </source>
</evidence>
<dbReference type="InterPro" id="IPR027278">
    <property type="entry name" value="ACCD_DCysDesulf"/>
</dbReference>